<dbReference type="AlphaFoldDB" id="A0A345HDM2"/>
<gene>
    <name evidence="2" type="ORF">DVK85_10750</name>
</gene>
<sequence length="76" mass="8926">MSNKKFLKRLLTRVGLPVLVVYITSYLTKRYNVELFPSRLVKKISPFAFIAFVILLYVAADLFKMIKVEINKEKEE</sequence>
<evidence type="ECO:0000256" key="1">
    <source>
        <dbReference type="SAM" id="Phobius"/>
    </source>
</evidence>
<keyword evidence="1" id="KW-0812">Transmembrane</keyword>
<proteinExistence type="predicted"/>
<dbReference type="EMBL" id="CP031188">
    <property type="protein sequence ID" value="AXG74682.1"/>
    <property type="molecule type" value="Genomic_DNA"/>
</dbReference>
<accession>A0A345HDM2</accession>
<keyword evidence="1" id="KW-0472">Membrane</keyword>
<keyword evidence="1" id="KW-1133">Transmembrane helix</keyword>
<feature type="transmembrane region" description="Helical" evidence="1">
    <location>
        <begin position="47"/>
        <end position="66"/>
    </location>
</feature>
<evidence type="ECO:0000313" key="2">
    <source>
        <dbReference type="EMBL" id="AXG74682.1"/>
    </source>
</evidence>
<organism evidence="2 3">
    <name type="scientific">Flavobacterium arcticum</name>
    <dbReference type="NCBI Taxonomy" id="1784713"/>
    <lineage>
        <taxon>Bacteria</taxon>
        <taxon>Pseudomonadati</taxon>
        <taxon>Bacteroidota</taxon>
        <taxon>Flavobacteriia</taxon>
        <taxon>Flavobacteriales</taxon>
        <taxon>Flavobacteriaceae</taxon>
        <taxon>Flavobacterium</taxon>
    </lineage>
</organism>
<reference evidence="2 3" key="1">
    <citation type="submission" date="2018-07" db="EMBL/GenBank/DDBJ databases">
        <title>Complete genome sequence of Flavobacterium arcticum type strain SM1502T.</title>
        <authorList>
            <person name="Li Y."/>
            <person name="Li D.-D."/>
        </authorList>
    </citation>
    <scope>NUCLEOTIDE SEQUENCE [LARGE SCALE GENOMIC DNA]</scope>
    <source>
        <strain evidence="2 3">SM1502</strain>
    </source>
</reference>
<dbReference type="Proteomes" id="UP000253951">
    <property type="component" value="Chromosome"/>
</dbReference>
<feature type="transmembrane region" description="Helical" evidence="1">
    <location>
        <begin position="10"/>
        <end position="27"/>
    </location>
</feature>
<keyword evidence="3" id="KW-1185">Reference proteome</keyword>
<name>A0A345HDM2_9FLAO</name>
<evidence type="ECO:0000313" key="3">
    <source>
        <dbReference type="Proteomes" id="UP000253951"/>
    </source>
</evidence>
<protein>
    <submittedName>
        <fullName evidence="2">Uncharacterized protein</fullName>
    </submittedName>
</protein>
<dbReference type="KEGG" id="fat:DVK85_10750"/>
<dbReference type="RefSeq" id="WP_114678440.1">
    <property type="nucleotide sequence ID" value="NZ_CP031188.1"/>
</dbReference>